<feature type="compositionally biased region" description="Polar residues" evidence="3">
    <location>
        <begin position="67"/>
        <end position="86"/>
    </location>
</feature>
<feature type="compositionally biased region" description="Basic and acidic residues" evidence="3">
    <location>
        <begin position="1040"/>
        <end position="1054"/>
    </location>
</feature>
<keyword evidence="2" id="KW-0040">ANK repeat</keyword>
<feature type="compositionally biased region" description="Basic and acidic residues" evidence="3">
    <location>
        <begin position="1078"/>
        <end position="1093"/>
    </location>
</feature>
<protein>
    <submittedName>
        <fullName evidence="4">Uncharacterized protein</fullName>
    </submittedName>
</protein>
<dbReference type="Gene3D" id="1.10.510.10">
    <property type="entry name" value="Transferase(Phosphotransferase) domain 1"/>
    <property type="match status" value="1"/>
</dbReference>
<feature type="compositionally biased region" description="Polar residues" evidence="3">
    <location>
        <begin position="485"/>
        <end position="498"/>
    </location>
</feature>
<evidence type="ECO:0000256" key="2">
    <source>
        <dbReference type="ARBA" id="ARBA00023043"/>
    </source>
</evidence>
<gene>
    <name evidence="4" type="ORF">CTOB1V02_LOCUS9101</name>
</gene>
<dbReference type="SUPFAM" id="SSF48403">
    <property type="entry name" value="Ankyrin repeat"/>
    <property type="match status" value="1"/>
</dbReference>
<feature type="region of interest" description="Disordered" evidence="3">
    <location>
        <begin position="1618"/>
        <end position="1650"/>
    </location>
</feature>
<dbReference type="InterPro" id="IPR008271">
    <property type="entry name" value="Ser/Thr_kinase_AS"/>
</dbReference>
<keyword evidence="1" id="KW-0677">Repeat</keyword>
<organism evidence="4">
    <name type="scientific">Cyprideis torosa</name>
    <dbReference type="NCBI Taxonomy" id="163714"/>
    <lineage>
        <taxon>Eukaryota</taxon>
        <taxon>Metazoa</taxon>
        <taxon>Ecdysozoa</taxon>
        <taxon>Arthropoda</taxon>
        <taxon>Crustacea</taxon>
        <taxon>Oligostraca</taxon>
        <taxon>Ostracoda</taxon>
        <taxon>Podocopa</taxon>
        <taxon>Podocopida</taxon>
        <taxon>Cytherocopina</taxon>
        <taxon>Cytheroidea</taxon>
        <taxon>Cytherideidae</taxon>
        <taxon>Cyprideis</taxon>
    </lineage>
</organism>
<evidence type="ECO:0000256" key="3">
    <source>
        <dbReference type="SAM" id="MobiDB-lite"/>
    </source>
</evidence>
<proteinExistence type="predicted"/>
<feature type="region of interest" description="Disordered" evidence="3">
    <location>
        <begin position="968"/>
        <end position="1304"/>
    </location>
</feature>
<feature type="region of interest" description="Disordered" evidence="3">
    <location>
        <begin position="1329"/>
        <end position="1353"/>
    </location>
</feature>
<dbReference type="PANTHER" id="PTHR24173:SF74">
    <property type="entry name" value="ANKYRIN REPEAT DOMAIN-CONTAINING PROTEIN 16"/>
    <property type="match status" value="1"/>
</dbReference>
<reference evidence="4" key="1">
    <citation type="submission" date="2020-11" db="EMBL/GenBank/DDBJ databases">
        <authorList>
            <person name="Tran Van P."/>
        </authorList>
    </citation>
    <scope>NUCLEOTIDE SEQUENCE</scope>
</reference>
<feature type="region of interest" description="Disordered" evidence="3">
    <location>
        <begin position="485"/>
        <end position="512"/>
    </location>
</feature>
<dbReference type="InterPro" id="IPR011009">
    <property type="entry name" value="Kinase-like_dom_sf"/>
</dbReference>
<dbReference type="PROSITE" id="PS50088">
    <property type="entry name" value="ANK_REPEAT"/>
    <property type="match status" value="4"/>
</dbReference>
<feature type="region of interest" description="Disordered" evidence="3">
    <location>
        <begin position="43"/>
        <end position="94"/>
    </location>
</feature>
<dbReference type="Pfam" id="PF00069">
    <property type="entry name" value="Pkinase"/>
    <property type="match status" value="1"/>
</dbReference>
<dbReference type="InterPro" id="IPR000719">
    <property type="entry name" value="Prot_kinase_dom"/>
</dbReference>
<dbReference type="Gene3D" id="3.30.200.20">
    <property type="entry name" value="Phosphorylase Kinase, domain 1"/>
    <property type="match status" value="1"/>
</dbReference>
<feature type="compositionally biased region" description="Acidic residues" evidence="3">
    <location>
        <begin position="1193"/>
        <end position="1203"/>
    </location>
</feature>
<name>A0A7R8WGI0_9CRUS</name>
<feature type="compositionally biased region" description="Acidic residues" evidence="3">
    <location>
        <begin position="577"/>
        <end position="586"/>
    </location>
</feature>
<dbReference type="OrthoDB" id="448960at2759"/>
<dbReference type="SMART" id="SM00220">
    <property type="entry name" value="S_TKc"/>
    <property type="match status" value="1"/>
</dbReference>
<feature type="compositionally biased region" description="Basic and acidic residues" evidence="3">
    <location>
        <begin position="1014"/>
        <end position="1025"/>
    </location>
</feature>
<dbReference type="GO" id="GO:0005524">
    <property type="term" value="F:ATP binding"/>
    <property type="evidence" value="ECO:0007669"/>
    <property type="project" value="InterPro"/>
</dbReference>
<feature type="compositionally biased region" description="Basic and acidic residues" evidence="3">
    <location>
        <begin position="1623"/>
        <end position="1636"/>
    </location>
</feature>
<dbReference type="GO" id="GO:0004672">
    <property type="term" value="F:protein kinase activity"/>
    <property type="evidence" value="ECO:0007669"/>
    <property type="project" value="InterPro"/>
</dbReference>
<evidence type="ECO:0000256" key="1">
    <source>
        <dbReference type="ARBA" id="ARBA00022737"/>
    </source>
</evidence>
<dbReference type="PROSITE" id="PS50011">
    <property type="entry name" value="PROTEIN_KINASE_DOM"/>
    <property type="match status" value="1"/>
</dbReference>
<dbReference type="PRINTS" id="PR01415">
    <property type="entry name" value="ANKYRIN"/>
</dbReference>
<feature type="compositionally biased region" description="Polar residues" evidence="3">
    <location>
        <begin position="1329"/>
        <end position="1339"/>
    </location>
</feature>
<dbReference type="InterPro" id="IPR036770">
    <property type="entry name" value="Ankyrin_rpt-contain_sf"/>
</dbReference>
<dbReference type="PANTHER" id="PTHR24173">
    <property type="entry name" value="ANKYRIN REPEAT CONTAINING"/>
    <property type="match status" value="1"/>
</dbReference>
<feature type="compositionally biased region" description="Basic and acidic residues" evidence="3">
    <location>
        <begin position="1225"/>
        <end position="1243"/>
    </location>
</feature>
<dbReference type="EMBL" id="OB663320">
    <property type="protein sequence ID" value="CAD7231249.1"/>
    <property type="molecule type" value="Genomic_DNA"/>
</dbReference>
<feature type="compositionally biased region" description="Acidic residues" evidence="3">
    <location>
        <begin position="1100"/>
        <end position="1120"/>
    </location>
</feature>
<dbReference type="SUPFAM" id="SSF56112">
    <property type="entry name" value="Protein kinase-like (PK-like)"/>
    <property type="match status" value="1"/>
</dbReference>
<accession>A0A7R8WGI0</accession>
<feature type="compositionally biased region" description="Acidic residues" evidence="3">
    <location>
        <begin position="1156"/>
        <end position="1183"/>
    </location>
</feature>
<feature type="compositionally biased region" description="Basic and acidic residues" evidence="3">
    <location>
        <begin position="968"/>
        <end position="988"/>
    </location>
</feature>
<feature type="compositionally biased region" description="Polar residues" evidence="3">
    <location>
        <begin position="1131"/>
        <end position="1150"/>
    </location>
</feature>
<feature type="compositionally biased region" description="Polar residues" evidence="3">
    <location>
        <begin position="1639"/>
        <end position="1650"/>
    </location>
</feature>
<dbReference type="SMART" id="SM00248">
    <property type="entry name" value="ANK"/>
    <property type="match status" value="7"/>
</dbReference>
<dbReference type="Pfam" id="PF12796">
    <property type="entry name" value="Ank_2"/>
    <property type="match status" value="3"/>
</dbReference>
<dbReference type="PROSITE" id="PS00108">
    <property type="entry name" value="PROTEIN_KINASE_ST"/>
    <property type="match status" value="1"/>
</dbReference>
<feature type="region of interest" description="Disordered" evidence="3">
    <location>
        <begin position="571"/>
        <end position="604"/>
    </location>
</feature>
<dbReference type="InterPro" id="IPR002110">
    <property type="entry name" value="Ankyrin_rpt"/>
</dbReference>
<dbReference type="PROSITE" id="PS50297">
    <property type="entry name" value="ANK_REP_REGION"/>
    <property type="match status" value="4"/>
</dbReference>
<sequence>MDSIQATAEGRPGAVGGSSYIAAPRLRKGGRFTATWLDFSSSHNTTTEQRHTQHAHALSPGRRRTDQGSSLPRWNQDSLVTLQSEPTDPRKRPRAWDAITERRLLAIMASATRAIEAFTSHTRRWESTSGVSKPASSFAFFLLRRTSTQGRQASILRSFLRAEHLWTEERNGRGHITCFGSLSRPAYSSQQKPGLSLSVNRNSFNATCCKFLLSAGDRRTTINLCDGNFHRSHEQTLEAPEPPPNIIPCNCHHHVSRFPLSKPTWLVFHAKPRGRLRAIISPEEGTTRYPLPCAVPPNLQTVLNQSLDFGTRRTWITIDQIGELQHGLKVQRGELWEAVVMGFTPGKTVVDVSNHTRDAHGSLATPRQCKIADGYAGKEITETGPRIFNSIIGENFGNGSGDGTLREFHPQPINEVENLVEHGDRWNHRKAHPVLRLEVVAMSFRRLRSWFRRVFQAPSPALSWSPDADFSNVGEQQEPVTLHESGNLSTAGMSSSNLDPEFSAVGQEQEAGQRPAFTLTRHQGSSEVELRTRDGVALSLPLVSRGDFTLYEYGWTTFDFRTVPPSISFLLSPDPLSSDEDSESESNDPPSPDERRGATAHGSLSFDHGKVKKRITVTYQLIGTKEVTMTWLHLFARLPGYHPVVKLLLHHGADPKAVTSPLNRTPLHLAATGETATVLMDNGAQVNVRDVWGQTPLHLASERDRHSTAHVLLSNGADPNIPDFDEQTPLHLASRDGHHSIVDLLLAHGADPNIADSSKQTPLHLAFERGHHSTAQVLLSHGADPNIADSLEQTPLHNASERGHHSIVDLMAHGPLSYAKTEELMLTMIGYTKDLNRQDHQTGNTLLHSCCERGYEEAAKRLLEKGVRIDLKNIKAETALDIARAKGYAHIASHFPGHLQTGRFEREFEVFKDDKHKDGVLGKGAFGRVFKAKRRGTDDVFAIKEIPFPPEDAEKTLREVRAAMELSREHPSILTHHDAWLEDRRTSDEGSTSTQSGDGAGPAEVLPSSSGSRADIDPRKGRSGEESSQSSSSPEEERSDDIAGGHSGREELQQENRSQTATIEEGESSQRPSASAAEGRDGGVRLPQGRDQRFQSQDESCGEEGSESPSCTDEESDDGIVFENSREETGRSNQSQQRETSGEEGSSNRPPSLAGESDDDVIFQDSEPGQDSDQDESSAEGDFSECSSPSQEGSDDGIMFEETETGRNDPSQDESSSCSQEYSDDGIRFEETEETGRNSRTQDESSESSSPSQEESDGGIRFQKTGEIGRKNRSQDAISINEEESRQDNQRSPPRGNEEESDEVGTIKQFVEIVRSVGIEVLLRLTYANNPPTRSSAQGDGSEGVWTSGAEGGSSTAAEEYLRKCTLTLYIQMDLMEMTLEDYIRRRNEGYLEKSSALSEEDRRTAWGIFWDLCWAVEFVHERGFIHRDLKPSNVLLSPKENPDDSSSSSDDNECPYSVRLSDFGLSTRLVDEFGAGMYKTVGCGTVSYAAPEQLKGGPGSTSKGAKYGKGVDIYSLALIAVELCVPMSISERPRVFDGLRSPQVRIPQELEESLGQRLLEKKHLCHQECAPVATPPPNSQSLPSKRLTRWFLGLWSVGGSASGGLSGMGLVPGLVSAATDDDGGREKGLSRDGKRFSFTASNIPGSETS</sequence>
<evidence type="ECO:0000313" key="4">
    <source>
        <dbReference type="EMBL" id="CAD7231249.1"/>
    </source>
</evidence>
<dbReference type="Gene3D" id="1.25.40.20">
    <property type="entry name" value="Ankyrin repeat-containing domain"/>
    <property type="match status" value="4"/>
</dbReference>